<dbReference type="InterPro" id="IPR000836">
    <property type="entry name" value="PRTase_dom"/>
</dbReference>
<evidence type="ECO:0000259" key="1">
    <source>
        <dbReference type="Pfam" id="PF00156"/>
    </source>
</evidence>
<dbReference type="AlphaFoldDB" id="A0A238YMP7"/>
<organism evidence="2 3">
    <name type="scientific">Lutibacter agarilyticus</name>
    <dbReference type="NCBI Taxonomy" id="1109740"/>
    <lineage>
        <taxon>Bacteria</taxon>
        <taxon>Pseudomonadati</taxon>
        <taxon>Bacteroidota</taxon>
        <taxon>Flavobacteriia</taxon>
        <taxon>Flavobacteriales</taxon>
        <taxon>Flavobacteriaceae</taxon>
        <taxon>Lutibacter</taxon>
    </lineage>
</organism>
<dbReference type="Gene3D" id="3.40.50.2020">
    <property type="match status" value="1"/>
</dbReference>
<gene>
    <name evidence="2" type="ORF">SAMN06265371_11017</name>
</gene>
<accession>A0A238YMP7</accession>
<dbReference type="SUPFAM" id="SSF53271">
    <property type="entry name" value="PRTase-like"/>
    <property type="match status" value="1"/>
</dbReference>
<dbReference type="InterPro" id="IPR029057">
    <property type="entry name" value="PRTase-like"/>
</dbReference>
<keyword evidence="2" id="KW-0808">Transferase</keyword>
<dbReference type="Pfam" id="PF00156">
    <property type="entry name" value="Pribosyltran"/>
    <property type="match status" value="1"/>
</dbReference>
<reference evidence="2 3" key="1">
    <citation type="submission" date="2017-06" db="EMBL/GenBank/DDBJ databases">
        <authorList>
            <person name="Kim H.J."/>
            <person name="Triplett B.A."/>
        </authorList>
    </citation>
    <scope>NUCLEOTIDE SEQUENCE [LARGE SCALE GENOMIC DNA]</scope>
    <source>
        <strain evidence="2 3">DSM 29150</strain>
    </source>
</reference>
<evidence type="ECO:0000313" key="3">
    <source>
        <dbReference type="Proteomes" id="UP000198384"/>
    </source>
</evidence>
<protein>
    <submittedName>
        <fullName evidence="2">Phosphoribosyl transferase domain-containing protein</fullName>
    </submittedName>
</protein>
<keyword evidence="3" id="KW-1185">Reference proteome</keyword>
<evidence type="ECO:0000313" key="2">
    <source>
        <dbReference type="EMBL" id="SNR72262.1"/>
    </source>
</evidence>
<dbReference type="CDD" id="cd06223">
    <property type="entry name" value="PRTases_typeI"/>
    <property type="match status" value="1"/>
</dbReference>
<dbReference type="Proteomes" id="UP000198384">
    <property type="component" value="Unassembled WGS sequence"/>
</dbReference>
<feature type="domain" description="Phosphoribosyltransferase" evidence="1">
    <location>
        <begin position="11"/>
        <end position="56"/>
    </location>
</feature>
<sequence length="60" mass="6525">MFKDREEVGELLANKLIEYSNNKNVLVVAIPRGAVSIGAIIAEKLNAPLEIVLSKKIGHP</sequence>
<name>A0A238YMP7_9FLAO</name>
<dbReference type="RefSeq" id="WP_089382591.1">
    <property type="nucleotide sequence ID" value="NZ_FZNT01000010.1"/>
</dbReference>
<dbReference type="OrthoDB" id="9810066at2"/>
<dbReference type="GO" id="GO:0016740">
    <property type="term" value="F:transferase activity"/>
    <property type="evidence" value="ECO:0007669"/>
    <property type="project" value="UniProtKB-KW"/>
</dbReference>
<dbReference type="EMBL" id="FZNT01000010">
    <property type="protein sequence ID" value="SNR72262.1"/>
    <property type="molecule type" value="Genomic_DNA"/>
</dbReference>
<proteinExistence type="predicted"/>